<dbReference type="eggNOG" id="ENOG502RH07">
    <property type="taxonomic scope" value="Eukaryota"/>
</dbReference>
<dbReference type="SMART" id="SM00220">
    <property type="entry name" value="S_TKc"/>
    <property type="match status" value="1"/>
</dbReference>
<feature type="region of interest" description="Disordered" evidence="1">
    <location>
        <begin position="28"/>
        <end position="48"/>
    </location>
</feature>
<dbReference type="Pfam" id="PF00069">
    <property type="entry name" value="Pkinase"/>
    <property type="match status" value="1"/>
</dbReference>
<dbReference type="SUPFAM" id="SSF56112">
    <property type="entry name" value="Protein kinase-like (PK-like)"/>
    <property type="match status" value="1"/>
</dbReference>
<dbReference type="OrthoDB" id="5355526at2759"/>
<accession>K2S1Q4</accession>
<dbReference type="GO" id="GO:0005524">
    <property type="term" value="F:ATP binding"/>
    <property type="evidence" value="ECO:0007669"/>
    <property type="project" value="InterPro"/>
</dbReference>
<dbReference type="Gene3D" id="1.10.510.10">
    <property type="entry name" value="Transferase(Phosphotransferase) domain 1"/>
    <property type="match status" value="1"/>
</dbReference>
<organism evidence="3 4">
    <name type="scientific">Macrophomina phaseolina (strain MS6)</name>
    <name type="common">Charcoal rot fungus</name>
    <dbReference type="NCBI Taxonomy" id="1126212"/>
    <lineage>
        <taxon>Eukaryota</taxon>
        <taxon>Fungi</taxon>
        <taxon>Dikarya</taxon>
        <taxon>Ascomycota</taxon>
        <taxon>Pezizomycotina</taxon>
        <taxon>Dothideomycetes</taxon>
        <taxon>Dothideomycetes incertae sedis</taxon>
        <taxon>Botryosphaeriales</taxon>
        <taxon>Botryosphaeriaceae</taxon>
        <taxon>Macrophomina</taxon>
    </lineage>
</organism>
<dbReference type="EMBL" id="AHHD01000169">
    <property type="protein sequence ID" value="EKG18917.1"/>
    <property type="molecule type" value="Genomic_DNA"/>
</dbReference>
<protein>
    <recommendedName>
        <fullName evidence="2">Protein kinase domain-containing protein</fullName>
    </recommendedName>
</protein>
<evidence type="ECO:0000313" key="4">
    <source>
        <dbReference type="Proteomes" id="UP000007129"/>
    </source>
</evidence>
<dbReference type="VEuPathDB" id="FungiDB:MPH_03801"/>
<feature type="compositionally biased region" description="Basic and acidic residues" evidence="1">
    <location>
        <begin position="581"/>
        <end position="598"/>
    </location>
</feature>
<proteinExistence type="predicted"/>
<dbReference type="InterPro" id="IPR011009">
    <property type="entry name" value="Kinase-like_dom_sf"/>
</dbReference>
<dbReference type="STRING" id="1126212.K2S1Q4"/>
<dbReference type="InParanoid" id="K2S1Q4"/>
<feature type="domain" description="Protein kinase" evidence="2">
    <location>
        <begin position="106"/>
        <end position="416"/>
    </location>
</feature>
<dbReference type="Proteomes" id="UP000007129">
    <property type="component" value="Unassembled WGS sequence"/>
</dbReference>
<dbReference type="HOGENOM" id="CLU_334353_0_0_1"/>
<feature type="region of interest" description="Disordered" evidence="1">
    <location>
        <begin position="581"/>
        <end position="600"/>
    </location>
</feature>
<comment type="caution">
    <text evidence="3">The sequence shown here is derived from an EMBL/GenBank/DDBJ whole genome shotgun (WGS) entry which is preliminary data.</text>
</comment>
<reference evidence="3 4" key="1">
    <citation type="journal article" date="2012" name="BMC Genomics">
        <title>Tools to kill: Genome of one of the most destructive plant pathogenic fungi Macrophomina phaseolina.</title>
        <authorList>
            <person name="Islam M.S."/>
            <person name="Haque M.S."/>
            <person name="Islam M.M."/>
            <person name="Emdad E.M."/>
            <person name="Halim A."/>
            <person name="Hossen Q.M.M."/>
            <person name="Hossain M.Z."/>
            <person name="Ahmed B."/>
            <person name="Rahim S."/>
            <person name="Rahman M.S."/>
            <person name="Alam M.M."/>
            <person name="Hou S."/>
            <person name="Wan X."/>
            <person name="Saito J.A."/>
            <person name="Alam M."/>
        </authorList>
    </citation>
    <scope>NUCLEOTIDE SEQUENCE [LARGE SCALE GENOMIC DNA]</scope>
    <source>
        <strain evidence="3 4">MS6</strain>
    </source>
</reference>
<dbReference type="AlphaFoldDB" id="K2S1Q4"/>
<evidence type="ECO:0000256" key="1">
    <source>
        <dbReference type="SAM" id="MobiDB-lite"/>
    </source>
</evidence>
<dbReference type="InterPro" id="IPR000719">
    <property type="entry name" value="Prot_kinase_dom"/>
</dbReference>
<dbReference type="GO" id="GO:0004672">
    <property type="term" value="F:protein kinase activity"/>
    <property type="evidence" value="ECO:0007669"/>
    <property type="project" value="InterPro"/>
</dbReference>
<evidence type="ECO:0000313" key="3">
    <source>
        <dbReference type="EMBL" id="EKG18917.1"/>
    </source>
</evidence>
<evidence type="ECO:0000259" key="2">
    <source>
        <dbReference type="PROSITE" id="PS50011"/>
    </source>
</evidence>
<sequence>MAVDYIKEPVFNHRANPHSQLYHTEAINSTASGPPMTGSAPGSGHVKSDETHASLAVYGASGAASSENNSNHGAVAQSKVAIEGKPPDDVFWEEAAETAARHSFGFDKAAAHSSGHMGAKVPAMVVASKSKARPAVREALRIDPTLRNDVRGCIGDSSAVTHATETSSEDVEAGQVEEATKSVGADQFAVMRLSARAEVPENDESWFTSLKDAQYVQSFLDPFPLGPQRPIAGPSFKTVFNSTTQLSVYRSFNMLVAALDFLRKQKVRYKAITSRNILRNEHKIYLADFGLAEDLDGGGPLEDDIARALEADVSYGDASENTRNPLAADVYSLGVTFAELLVNLSKRGMSREKNLPEYHGKPTFVVFGSLATMEHMLQKIPRSTRRYERLFLELTRAMLHEVPESRPSLHDITVFLQALDKNEPAGTNHDTGRITELDEATEDPSGLLTSWDDDEATSVSSFDASSIFSNVSEAESSMAAYEDVPDGALAQEVVGMLCLDPCTGPLLSEAFKGCMSDGKEFTPTLESVLHAYSADLRRDAGESLQLLAATRVDLEAREIAGRIKERYRVSSAHAMRLLSNHEDETSEDHGTHSSEFHLNHPAQGGGHLNDFLKGEAFEKLRRNLETIVHPPVTTDFDLVEDSEFEEEILQNTPDGPNMWYHRLFGMVRSMQTRDTLLEPSKRRVRWRCSCGEEIYDDYLELRTGALDELKNSLTFIKLSNREHTGGYISVSNIRSTFKALLTDLSSIFSRTWRLRTGSGGNRHDASTAERASPVKGSGLTPDPLHLMLCLRQGRFGTLLYQEEISELENDRALFQWLREAYSLRRSRISSLRWVGRWLPFNFSPAPIGISFVMV</sequence>
<name>K2S1Q4_MACPH</name>
<gene>
    <name evidence="3" type="ORF">MPH_03801</name>
</gene>
<dbReference type="PROSITE" id="PS50011">
    <property type="entry name" value="PROTEIN_KINASE_DOM"/>
    <property type="match status" value="1"/>
</dbReference>
<feature type="region of interest" description="Disordered" evidence="1">
    <location>
        <begin position="756"/>
        <end position="778"/>
    </location>
</feature>